<accession>A0A0E9SVE1</accession>
<reference evidence="1" key="1">
    <citation type="submission" date="2014-11" db="EMBL/GenBank/DDBJ databases">
        <authorList>
            <person name="Amaro Gonzalez C."/>
        </authorList>
    </citation>
    <scope>NUCLEOTIDE SEQUENCE</scope>
</reference>
<dbReference type="AlphaFoldDB" id="A0A0E9SVE1"/>
<organism evidence="1">
    <name type="scientific">Anguilla anguilla</name>
    <name type="common">European freshwater eel</name>
    <name type="synonym">Muraena anguilla</name>
    <dbReference type="NCBI Taxonomy" id="7936"/>
    <lineage>
        <taxon>Eukaryota</taxon>
        <taxon>Metazoa</taxon>
        <taxon>Chordata</taxon>
        <taxon>Craniata</taxon>
        <taxon>Vertebrata</taxon>
        <taxon>Euteleostomi</taxon>
        <taxon>Actinopterygii</taxon>
        <taxon>Neopterygii</taxon>
        <taxon>Teleostei</taxon>
        <taxon>Anguilliformes</taxon>
        <taxon>Anguillidae</taxon>
        <taxon>Anguilla</taxon>
    </lineage>
</organism>
<evidence type="ECO:0000313" key="1">
    <source>
        <dbReference type="EMBL" id="JAH45314.1"/>
    </source>
</evidence>
<sequence>MEQVGVLLYIISSFCQEQTIILAARGEIH</sequence>
<proteinExistence type="predicted"/>
<protein>
    <submittedName>
        <fullName evidence="1">Uncharacterized protein</fullName>
    </submittedName>
</protein>
<dbReference type="EMBL" id="GBXM01063263">
    <property type="protein sequence ID" value="JAH45314.1"/>
    <property type="molecule type" value="Transcribed_RNA"/>
</dbReference>
<name>A0A0E9SVE1_ANGAN</name>
<reference evidence="1" key="2">
    <citation type="journal article" date="2015" name="Fish Shellfish Immunol.">
        <title>Early steps in the European eel (Anguilla anguilla)-Vibrio vulnificus interaction in the gills: Role of the RtxA13 toxin.</title>
        <authorList>
            <person name="Callol A."/>
            <person name="Pajuelo D."/>
            <person name="Ebbesson L."/>
            <person name="Teles M."/>
            <person name="MacKenzie S."/>
            <person name="Amaro C."/>
        </authorList>
    </citation>
    <scope>NUCLEOTIDE SEQUENCE</scope>
</reference>